<accession>A0A0V1E2U3</accession>
<dbReference type="EMBL" id="JYDR01000123">
    <property type="protein sequence ID" value="KRY67978.1"/>
    <property type="molecule type" value="Genomic_DNA"/>
</dbReference>
<proteinExistence type="predicted"/>
<name>A0A0V1E2U3_TRIPS</name>
<protein>
    <submittedName>
        <fullName evidence="1">Uncharacterized protein</fullName>
    </submittedName>
</protein>
<dbReference type="Proteomes" id="UP000054632">
    <property type="component" value="Unassembled WGS sequence"/>
</dbReference>
<evidence type="ECO:0000313" key="2">
    <source>
        <dbReference type="Proteomes" id="UP000054632"/>
    </source>
</evidence>
<dbReference type="AlphaFoldDB" id="A0A0V1E2U3"/>
<evidence type="ECO:0000313" key="1">
    <source>
        <dbReference type="EMBL" id="KRY67978.1"/>
    </source>
</evidence>
<sequence>MALNTGRIENEVKKIKMQMAPYKNLYKTRSRSNEYKRHVGKNSSVKKEFISHCVAFARVAVHCASIFNVPNFMTLRENADDTKQIADDTKQIEDDTKQNCGMKTYGICGSPRVPIL</sequence>
<comment type="caution">
    <text evidence="1">The sequence shown here is derived from an EMBL/GenBank/DDBJ whole genome shotgun (WGS) entry which is preliminary data.</text>
</comment>
<reference evidence="1 2" key="1">
    <citation type="submission" date="2015-01" db="EMBL/GenBank/DDBJ databases">
        <title>Evolution of Trichinella species and genotypes.</title>
        <authorList>
            <person name="Korhonen P.K."/>
            <person name="Edoardo P."/>
            <person name="Giuseppe L.R."/>
            <person name="Gasser R.B."/>
        </authorList>
    </citation>
    <scope>NUCLEOTIDE SEQUENCE [LARGE SCALE GENOMIC DNA]</scope>
    <source>
        <strain evidence="1">ISS13</strain>
    </source>
</reference>
<gene>
    <name evidence="1" type="ORF">T4A_8581</name>
</gene>
<organism evidence="1 2">
    <name type="scientific">Trichinella pseudospiralis</name>
    <name type="common">Parasitic roundworm</name>
    <dbReference type="NCBI Taxonomy" id="6337"/>
    <lineage>
        <taxon>Eukaryota</taxon>
        <taxon>Metazoa</taxon>
        <taxon>Ecdysozoa</taxon>
        <taxon>Nematoda</taxon>
        <taxon>Enoplea</taxon>
        <taxon>Dorylaimia</taxon>
        <taxon>Trichinellida</taxon>
        <taxon>Trichinellidae</taxon>
        <taxon>Trichinella</taxon>
    </lineage>
</organism>